<gene>
    <name evidence="1" type="ordered locus">Mrad2831_5943</name>
</gene>
<geneLocation type="plasmid" evidence="1 2">
    <name>pMRAD01</name>
</geneLocation>
<accession>B1M8Q7</accession>
<dbReference type="KEGG" id="mrd:Mrad2831_5943"/>
<reference evidence="1 2" key="1">
    <citation type="submission" date="2008-03" db="EMBL/GenBank/DDBJ databases">
        <title>Complete sequence of plasmid1 of Methylobacterium radiotolerans JCM 2831.</title>
        <authorList>
            <consortium name="US DOE Joint Genome Institute"/>
            <person name="Copeland A."/>
            <person name="Lucas S."/>
            <person name="Lapidus A."/>
            <person name="Glavina del Rio T."/>
            <person name="Dalin E."/>
            <person name="Tice H."/>
            <person name="Bruce D."/>
            <person name="Goodwin L."/>
            <person name="Pitluck S."/>
            <person name="Kiss H."/>
            <person name="Brettin T."/>
            <person name="Detter J.C."/>
            <person name="Han C."/>
            <person name="Kuske C.R."/>
            <person name="Schmutz J."/>
            <person name="Larimer F."/>
            <person name="Land M."/>
            <person name="Hauser L."/>
            <person name="Kyrpides N."/>
            <person name="Mikhailova N."/>
            <person name="Marx C.J."/>
            <person name="Richardson P."/>
        </authorList>
    </citation>
    <scope>NUCLEOTIDE SEQUENCE [LARGE SCALE GENOMIC DNA]</scope>
    <source>
        <strain evidence="2">ATCC 27329 / DSM 1819 / JCM 2831 / NBRC 15690 / NCIMB 10815 / 0-1</strain>
        <plasmid evidence="2">Plasmid pMRAD01</plasmid>
    </source>
</reference>
<organism evidence="1 2">
    <name type="scientific">Methylobacterium radiotolerans (strain ATCC 27329 / DSM 1819 / JCM 2831 / NBRC 15690 / NCIMB 10815 / 0-1)</name>
    <dbReference type="NCBI Taxonomy" id="426355"/>
    <lineage>
        <taxon>Bacteria</taxon>
        <taxon>Pseudomonadati</taxon>
        <taxon>Pseudomonadota</taxon>
        <taxon>Alphaproteobacteria</taxon>
        <taxon>Hyphomicrobiales</taxon>
        <taxon>Methylobacteriaceae</taxon>
        <taxon>Methylobacterium</taxon>
    </lineage>
</organism>
<evidence type="ECO:0000313" key="1">
    <source>
        <dbReference type="EMBL" id="ACB27882.1"/>
    </source>
</evidence>
<protein>
    <submittedName>
        <fullName evidence="1">Uncharacterized protein</fullName>
    </submittedName>
</protein>
<dbReference type="HOGENOM" id="CLU_3137616_0_0_5"/>
<evidence type="ECO:0000313" key="2">
    <source>
        <dbReference type="Proteomes" id="UP000006589"/>
    </source>
</evidence>
<proteinExistence type="predicted"/>
<sequence>MRALHGAAADLDPPAPDGDAISLRACPADMHARLVLTAVNAMLDGACTV</sequence>
<dbReference type="EMBL" id="CP001002">
    <property type="protein sequence ID" value="ACB27882.1"/>
    <property type="molecule type" value="Genomic_DNA"/>
</dbReference>
<dbReference type="AlphaFoldDB" id="B1M8Q7"/>
<dbReference type="Proteomes" id="UP000006589">
    <property type="component" value="Plasmid pMRAD01"/>
</dbReference>
<keyword evidence="1" id="KW-0614">Plasmid</keyword>
<name>B1M8Q7_METRJ</name>